<evidence type="ECO:0000313" key="4">
    <source>
        <dbReference type="Proteomes" id="UP000258309"/>
    </source>
</evidence>
<evidence type="ECO:0000256" key="2">
    <source>
        <dbReference type="SAM" id="Phobius"/>
    </source>
</evidence>
<sequence>MSESLLTPSSADEEAHRNDDIETGEKMNNLPKAASDVLEQYISSMNQQNGSHSLHEQLGRGFVNSFPSLYPHLKNDVGYPLFRAIVDYQAFGGEPGPLRLFQDGYDTKKEIYSEYISRLDSILDCAHDKKAWLRVCTIANSDKVSERTFGFITKLMAVLTRRANQLLGLPRYGICFILEKNWGMNNLHNLPEYLAIVQSPEKNSEMMASSYEVAPPSPQLQQEHNLSKHWKRFSRSRFSFAVNISDIIFTQSEVEVKSKAIFKSTLKLKLPSTADPIAKSVLLAASEAVRYRFTWQRHPPMYHGGFDIFLWQPYARPAEYIYADIFYQNDSPIQSPLSRRVLVVTKDTAVMERYKKQLKKIWIKLTNSEIQPTPEVTSILPVLAISQLTVDDTMTFLQEALNEVTSLGYIGRRGPSREKFQYLSHLDDCRLLLIEGVDHTLSTLRDTASVINHAYLQQIETDLVYIRDELEKLEVQISSRANMIKDYLDLSMNWKISLLTTIATLYVPLSYVTSILGMQLTLNSFSTKNHNPGKQNHGATANAASVSRRQASPADQTTITLSNTDFSTILQNQTNQIIASGSKQYNGTVWAILSASLFVATLLLPLIGPDIFRYVVQGIYKSRAYWRIFCLVGFFVYFIMVYWALPAIFAHLYFAVWSFDLDGNLYLTDNPTYNDGNFINLASFVTSAVVLGCFCLWRLIIAIRSDTVRHKSRRIKIWLGFAVVLLGSYLIDGYTSYDLDWNPYLDTGFAVSTIVPWGYLAIVLVAPYFARWYDNRGRQWVEKARRFSTSSVDFGRRRGTD</sequence>
<dbReference type="OrthoDB" id="3231000at2759"/>
<keyword evidence="2" id="KW-1133">Transmembrane helix</keyword>
<protein>
    <submittedName>
        <fullName evidence="3">Uncharacterized protein</fullName>
    </submittedName>
</protein>
<feature type="region of interest" description="Disordered" evidence="1">
    <location>
        <begin position="1"/>
        <end position="29"/>
    </location>
</feature>
<feature type="transmembrane region" description="Helical" evidence="2">
    <location>
        <begin position="717"/>
        <end position="737"/>
    </location>
</feature>
<keyword evidence="2" id="KW-0812">Transmembrane</keyword>
<accession>A0A3E2GX67</accession>
<evidence type="ECO:0000256" key="1">
    <source>
        <dbReference type="SAM" id="MobiDB-lite"/>
    </source>
</evidence>
<feature type="transmembrane region" description="Helical" evidence="2">
    <location>
        <begin position="749"/>
        <end position="770"/>
    </location>
</feature>
<feature type="transmembrane region" description="Helical" evidence="2">
    <location>
        <begin position="587"/>
        <end position="607"/>
    </location>
</feature>
<feature type="non-terminal residue" evidence="3">
    <location>
        <position position="801"/>
    </location>
</feature>
<evidence type="ECO:0000313" key="3">
    <source>
        <dbReference type="EMBL" id="RFU25744.1"/>
    </source>
</evidence>
<comment type="caution">
    <text evidence="3">The sequence shown here is derived from an EMBL/GenBank/DDBJ whole genome shotgun (WGS) entry which is preliminary data.</text>
</comment>
<organism evidence="3 4">
    <name type="scientific">Scytalidium lignicola</name>
    <name type="common">Hyphomycete</name>
    <dbReference type="NCBI Taxonomy" id="5539"/>
    <lineage>
        <taxon>Eukaryota</taxon>
        <taxon>Fungi</taxon>
        <taxon>Dikarya</taxon>
        <taxon>Ascomycota</taxon>
        <taxon>Pezizomycotina</taxon>
        <taxon>Leotiomycetes</taxon>
        <taxon>Leotiomycetes incertae sedis</taxon>
        <taxon>Scytalidium</taxon>
    </lineage>
</organism>
<feature type="compositionally biased region" description="Basic and acidic residues" evidence="1">
    <location>
        <begin position="13"/>
        <end position="25"/>
    </location>
</feature>
<dbReference type="EMBL" id="NCSJ02000307">
    <property type="protein sequence ID" value="RFU25744.1"/>
    <property type="molecule type" value="Genomic_DNA"/>
</dbReference>
<keyword evidence="4" id="KW-1185">Reference proteome</keyword>
<dbReference type="Proteomes" id="UP000258309">
    <property type="component" value="Unassembled WGS sequence"/>
</dbReference>
<name>A0A3E2GX67_SCYLI</name>
<feature type="transmembrane region" description="Helical" evidence="2">
    <location>
        <begin position="628"/>
        <end position="657"/>
    </location>
</feature>
<proteinExistence type="predicted"/>
<reference evidence="3 4" key="1">
    <citation type="submission" date="2018-05" db="EMBL/GenBank/DDBJ databases">
        <title>Draft genome sequence of Scytalidium lignicola DSM 105466, a ubiquitous saprotrophic fungus.</title>
        <authorList>
            <person name="Buettner E."/>
            <person name="Gebauer A.M."/>
            <person name="Hofrichter M."/>
            <person name="Liers C."/>
            <person name="Kellner H."/>
        </authorList>
    </citation>
    <scope>NUCLEOTIDE SEQUENCE [LARGE SCALE GENOMIC DNA]</scope>
    <source>
        <strain evidence="3 4">DSM 105466</strain>
    </source>
</reference>
<feature type="transmembrane region" description="Helical" evidence="2">
    <location>
        <begin position="677"/>
        <end position="697"/>
    </location>
</feature>
<dbReference type="OMA" id="SECACRS"/>
<feature type="non-terminal residue" evidence="3">
    <location>
        <position position="1"/>
    </location>
</feature>
<gene>
    <name evidence="3" type="ORF">B7463_g10590</name>
</gene>
<keyword evidence="2" id="KW-0472">Membrane</keyword>
<dbReference type="AlphaFoldDB" id="A0A3E2GX67"/>
<feature type="compositionally biased region" description="Polar residues" evidence="1">
    <location>
        <begin position="1"/>
        <end position="10"/>
    </location>
</feature>